<protein>
    <submittedName>
        <fullName evidence="1">Uncharacterized protein</fullName>
    </submittedName>
</protein>
<reference evidence="1 2" key="1">
    <citation type="journal article" date="2024" name="G3 (Bethesda)">
        <title>Genome assembly of Hibiscus sabdariffa L. provides insights into metabolisms of medicinal natural products.</title>
        <authorList>
            <person name="Kim T."/>
        </authorList>
    </citation>
    <scope>NUCLEOTIDE SEQUENCE [LARGE SCALE GENOMIC DNA]</scope>
    <source>
        <strain evidence="1">TK-2024</strain>
        <tissue evidence="1">Old leaves</tissue>
    </source>
</reference>
<evidence type="ECO:0000313" key="1">
    <source>
        <dbReference type="EMBL" id="KAK9040571.1"/>
    </source>
</evidence>
<sequence>MVSPVIGAAQLHMFRSHGNCRQSEQQRPNQVTGKYLKVVFYIGLLQRGKQVHGWVTKTQFESIDYFVTGLVQGSAEENRG</sequence>
<name>A0ABR2TSW5_9ROSI</name>
<dbReference type="EMBL" id="JBBPBN010000004">
    <property type="protein sequence ID" value="KAK9040571.1"/>
    <property type="molecule type" value="Genomic_DNA"/>
</dbReference>
<proteinExistence type="predicted"/>
<dbReference type="Proteomes" id="UP001396334">
    <property type="component" value="Unassembled WGS sequence"/>
</dbReference>
<evidence type="ECO:0000313" key="2">
    <source>
        <dbReference type="Proteomes" id="UP001396334"/>
    </source>
</evidence>
<accession>A0ABR2TSW5</accession>
<organism evidence="1 2">
    <name type="scientific">Hibiscus sabdariffa</name>
    <name type="common">roselle</name>
    <dbReference type="NCBI Taxonomy" id="183260"/>
    <lineage>
        <taxon>Eukaryota</taxon>
        <taxon>Viridiplantae</taxon>
        <taxon>Streptophyta</taxon>
        <taxon>Embryophyta</taxon>
        <taxon>Tracheophyta</taxon>
        <taxon>Spermatophyta</taxon>
        <taxon>Magnoliopsida</taxon>
        <taxon>eudicotyledons</taxon>
        <taxon>Gunneridae</taxon>
        <taxon>Pentapetalae</taxon>
        <taxon>rosids</taxon>
        <taxon>malvids</taxon>
        <taxon>Malvales</taxon>
        <taxon>Malvaceae</taxon>
        <taxon>Malvoideae</taxon>
        <taxon>Hibiscus</taxon>
    </lineage>
</organism>
<gene>
    <name evidence="1" type="ORF">V6N11_015716</name>
</gene>
<comment type="caution">
    <text evidence="1">The sequence shown here is derived from an EMBL/GenBank/DDBJ whole genome shotgun (WGS) entry which is preliminary data.</text>
</comment>
<keyword evidence="2" id="KW-1185">Reference proteome</keyword>